<feature type="domain" description="GYF" evidence="2">
    <location>
        <begin position="1123"/>
        <end position="1179"/>
    </location>
</feature>
<dbReference type="SMART" id="SM00444">
    <property type="entry name" value="GYF"/>
    <property type="match status" value="1"/>
</dbReference>
<feature type="compositionally biased region" description="Polar residues" evidence="1">
    <location>
        <begin position="1008"/>
        <end position="1037"/>
    </location>
</feature>
<evidence type="ECO:0000259" key="2">
    <source>
        <dbReference type="PROSITE" id="PS50829"/>
    </source>
</evidence>
<dbReference type="EMBL" id="KN832985">
    <property type="protein sequence ID" value="KIM85364.1"/>
    <property type="molecule type" value="Genomic_DNA"/>
</dbReference>
<feature type="region of interest" description="Disordered" evidence="1">
    <location>
        <begin position="365"/>
        <end position="494"/>
    </location>
</feature>
<dbReference type="SUPFAM" id="SSF55277">
    <property type="entry name" value="GYF domain"/>
    <property type="match status" value="1"/>
</dbReference>
<feature type="compositionally biased region" description="Low complexity" evidence="1">
    <location>
        <begin position="747"/>
        <end position="764"/>
    </location>
</feature>
<feature type="region of interest" description="Disordered" evidence="1">
    <location>
        <begin position="837"/>
        <end position="857"/>
    </location>
</feature>
<dbReference type="OrthoDB" id="6415790at2759"/>
<feature type="compositionally biased region" description="Polar residues" evidence="1">
    <location>
        <begin position="93"/>
        <end position="110"/>
    </location>
</feature>
<feature type="region of interest" description="Disordered" evidence="1">
    <location>
        <begin position="706"/>
        <end position="784"/>
    </location>
</feature>
<protein>
    <recommendedName>
        <fullName evidence="2">GYF domain-containing protein</fullName>
    </recommendedName>
</protein>
<feature type="region of interest" description="Disordered" evidence="1">
    <location>
        <begin position="65"/>
        <end position="149"/>
    </location>
</feature>
<evidence type="ECO:0000313" key="3">
    <source>
        <dbReference type="EMBL" id="KIM85364.1"/>
    </source>
</evidence>
<dbReference type="STRING" id="765440.A0A0C3G016"/>
<proteinExistence type="predicted"/>
<evidence type="ECO:0000313" key="4">
    <source>
        <dbReference type="Proteomes" id="UP000054166"/>
    </source>
</evidence>
<organism evidence="3 4">
    <name type="scientific">Piloderma croceum (strain F 1598)</name>
    <dbReference type="NCBI Taxonomy" id="765440"/>
    <lineage>
        <taxon>Eukaryota</taxon>
        <taxon>Fungi</taxon>
        <taxon>Dikarya</taxon>
        <taxon>Basidiomycota</taxon>
        <taxon>Agaricomycotina</taxon>
        <taxon>Agaricomycetes</taxon>
        <taxon>Agaricomycetidae</taxon>
        <taxon>Atheliales</taxon>
        <taxon>Atheliaceae</taxon>
        <taxon>Piloderma</taxon>
    </lineage>
</organism>
<feature type="compositionally biased region" description="Low complexity" evidence="1">
    <location>
        <begin position="716"/>
        <end position="736"/>
    </location>
</feature>
<feature type="compositionally biased region" description="Basic and acidic residues" evidence="1">
    <location>
        <begin position="474"/>
        <end position="494"/>
    </location>
</feature>
<dbReference type="PROSITE" id="PS50829">
    <property type="entry name" value="GYF"/>
    <property type="match status" value="1"/>
</dbReference>
<evidence type="ECO:0000256" key="1">
    <source>
        <dbReference type="SAM" id="MobiDB-lite"/>
    </source>
</evidence>
<dbReference type="InParanoid" id="A0A0C3G016"/>
<name>A0A0C3G016_PILCF</name>
<feature type="region of interest" description="Disordered" evidence="1">
    <location>
        <begin position="1350"/>
        <end position="1383"/>
    </location>
</feature>
<feature type="compositionally biased region" description="Low complexity" evidence="1">
    <location>
        <begin position="843"/>
        <end position="852"/>
    </location>
</feature>
<dbReference type="Pfam" id="PF02213">
    <property type="entry name" value="GYF"/>
    <property type="match status" value="1"/>
</dbReference>
<reference evidence="4" key="2">
    <citation type="submission" date="2015-01" db="EMBL/GenBank/DDBJ databases">
        <title>Evolutionary Origins and Diversification of the Mycorrhizal Mutualists.</title>
        <authorList>
            <consortium name="DOE Joint Genome Institute"/>
            <consortium name="Mycorrhizal Genomics Consortium"/>
            <person name="Kohler A."/>
            <person name="Kuo A."/>
            <person name="Nagy L.G."/>
            <person name="Floudas D."/>
            <person name="Copeland A."/>
            <person name="Barry K.W."/>
            <person name="Cichocki N."/>
            <person name="Veneault-Fourrey C."/>
            <person name="LaButti K."/>
            <person name="Lindquist E.A."/>
            <person name="Lipzen A."/>
            <person name="Lundell T."/>
            <person name="Morin E."/>
            <person name="Murat C."/>
            <person name="Riley R."/>
            <person name="Ohm R."/>
            <person name="Sun H."/>
            <person name="Tunlid A."/>
            <person name="Henrissat B."/>
            <person name="Grigoriev I.V."/>
            <person name="Hibbett D.S."/>
            <person name="Martin F."/>
        </authorList>
    </citation>
    <scope>NUCLEOTIDE SEQUENCE [LARGE SCALE GENOMIC DNA]</scope>
    <source>
        <strain evidence="4">F 1598</strain>
    </source>
</reference>
<gene>
    <name evidence="3" type="ORF">PILCRDRAFT_817371</name>
</gene>
<feature type="compositionally biased region" description="Polar residues" evidence="1">
    <location>
        <begin position="1350"/>
        <end position="1363"/>
    </location>
</feature>
<dbReference type="HOGENOM" id="CLU_007180_0_0_1"/>
<feature type="compositionally biased region" description="Basic and acidic residues" evidence="1">
    <location>
        <begin position="737"/>
        <end position="746"/>
    </location>
</feature>
<feature type="compositionally biased region" description="Polar residues" evidence="1">
    <location>
        <begin position="122"/>
        <end position="135"/>
    </location>
</feature>
<sequence length="1415" mass="152850">MLEVVSGSENHAHDDITDDQGISEHGDAEDGISPTDQEEALTIKIAAGVGKTDDGPMSILAATVEPEATSPSRPSDEDATSTHSLPVAHVTETPLTQLRPSTARLDSSGSPGLASPAVPRSQRYSTIESTATSGERPNRHRTNLESRASNRLSGFFSNLMHRRDALPSTYSRNVLREERASSPVPVDSTSAPPSRSSSPIPNRPITPPPSLPPPTLQELGLSLTVVTSDLCPSHFSTPPSSGAFLAPHYLLLCHAQGLDVLPLVSPPAPQPYALVRRVSFKSVVVMEQRGVLVAIAGRRDGVRVYALEEVKKAVEWRMEVEIRRERERTRREEAKKAAMRSTSNSVVFEQLNSLEKNKARLMPPVATALPLSTQSPSTGRTKLNRKLSQSTTASSVDPTPRTPTVKKSKPSPHTLPIPDSQISSQEPLGRPPPYSNNSDARPQLRSSTSVVSLSRARRPSTSNVLAPAPPIPRRKGDASPDPDSKADDWIEGRGSDDEAIDIVAAGASGSQALDERTSARQQSVASPHGIETTPIALGNSSRTQASHTSRRNRPANLDLSLTRAILRPVEPIAPIPPSPTPTLLSLRQALHQPPPVVVSVQPSTGGGPSREQDTPEPELDEDDEEVPARETVSLAQMLLESRIPDLPPAGTRQPQHPILIRENNPPSSPGSPTTLGPPSRPSTVGRSDNRRRRRWSVLDGFFSVESSTAQIPPPSSTAMSAPSTALPSPTGPTLLSVDRRDRRESQLMRSHSSRQSSSTTHLPSRPANIPPRPSSAGTGLARLPVDTDIPPVPSALTISTSSTPTHSRFIPRIISNAFHSRRSEEQPQTLIVKTSETADAGRRAAGTPTAGQAPPPKLEYVKLPGTKGALMVKSVETAKKSFLAILCGENGEKVELFAGTYRTALGLSRTFILPDSPRSLELQLQGDDLVEVFLVFAQNVFGLEPATVRVREVRIGRAERRAARRRAREIRSGSVDVFDTDPPGPDEEDTNVNINIGVSVAPGAEPVVSTSDPATPNSPPSAAQTPEASQTPVDSTRTLSHAEELVALATAQMGPYTTFQQLSFAPNFPLASIADEYIIPPTYPQFLDYRAEHEPEVNGSSNVDLAQVQFSPPGLPVPVPCPPSKWFYRDPKGVVHGPWKESRMHVWYKEGLLPPDLPVRREEDSEYVLLKDLRLQSVDPTHPFRSIPPPLPLQSLSAAEDDKPLLHPISLLSQPKHYGPPALFFSSRGGHSTTIVDSRGRSVLKGRFFWSTDEHDDEKPSLVGKMGDVKRLEAFDVHDRAVIVAMRHGGLEAMDLGDALLKPADESRTVLPQFAPPPSHTNRRGPFVWRIGTPITSSFASSAALSNKSKGSLLSAKKQNTGTGKLPARNEISPGGDGESDSLDEVMFLGRKRDEMYLCERNAGTFRILRLAPNS</sequence>
<keyword evidence="4" id="KW-1185">Reference proteome</keyword>
<feature type="region of interest" description="Disordered" evidence="1">
    <location>
        <begin position="507"/>
        <end position="556"/>
    </location>
</feature>
<accession>A0A0C3G016</accession>
<feature type="compositionally biased region" description="Polar residues" evidence="1">
    <location>
        <begin position="370"/>
        <end position="397"/>
    </location>
</feature>
<dbReference type="InterPro" id="IPR035445">
    <property type="entry name" value="GYF-like_dom_sf"/>
</dbReference>
<feature type="compositionally biased region" description="Polar residues" evidence="1">
    <location>
        <begin position="538"/>
        <end position="547"/>
    </location>
</feature>
<feature type="region of interest" description="Disordered" evidence="1">
    <location>
        <begin position="596"/>
        <end position="627"/>
    </location>
</feature>
<feature type="region of interest" description="Disordered" evidence="1">
    <location>
        <begin position="961"/>
        <end position="991"/>
    </location>
</feature>
<feature type="region of interest" description="Disordered" evidence="1">
    <location>
        <begin position="1003"/>
        <end position="1037"/>
    </location>
</feature>
<feature type="region of interest" description="Disordered" evidence="1">
    <location>
        <begin position="644"/>
        <end position="692"/>
    </location>
</feature>
<feature type="compositionally biased region" description="Low complexity" evidence="1">
    <location>
        <begin position="188"/>
        <end position="200"/>
    </location>
</feature>
<dbReference type="Gene3D" id="3.30.1490.40">
    <property type="match status" value="1"/>
</dbReference>
<feature type="compositionally biased region" description="Acidic residues" evidence="1">
    <location>
        <begin position="614"/>
        <end position="625"/>
    </location>
</feature>
<feature type="compositionally biased region" description="Low complexity" evidence="1">
    <location>
        <begin position="670"/>
        <end position="683"/>
    </location>
</feature>
<feature type="compositionally biased region" description="Pro residues" evidence="1">
    <location>
        <begin position="201"/>
        <end position="215"/>
    </location>
</feature>
<feature type="compositionally biased region" description="Low complexity" evidence="1">
    <location>
        <begin position="444"/>
        <end position="454"/>
    </location>
</feature>
<reference evidence="3 4" key="1">
    <citation type="submission" date="2014-04" db="EMBL/GenBank/DDBJ databases">
        <authorList>
            <consortium name="DOE Joint Genome Institute"/>
            <person name="Kuo A."/>
            <person name="Tarkka M."/>
            <person name="Buscot F."/>
            <person name="Kohler A."/>
            <person name="Nagy L.G."/>
            <person name="Floudas D."/>
            <person name="Copeland A."/>
            <person name="Barry K.W."/>
            <person name="Cichocki N."/>
            <person name="Veneault-Fourrey C."/>
            <person name="LaButti K."/>
            <person name="Lindquist E.A."/>
            <person name="Lipzen A."/>
            <person name="Lundell T."/>
            <person name="Morin E."/>
            <person name="Murat C."/>
            <person name="Sun H."/>
            <person name="Tunlid A."/>
            <person name="Henrissat B."/>
            <person name="Grigoriev I.V."/>
            <person name="Hibbett D.S."/>
            <person name="Martin F."/>
            <person name="Nordberg H.P."/>
            <person name="Cantor M.N."/>
            <person name="Hua S.X."/>
        </authorList>
    </citation>
    <scope>NUCLEOTIDE SEQUENCE [LARGE SCALE GENOMIC DNA]</scope>
    <source>
        <strain evidence="3 4">F 1598</strain>
    </source>
</reference>
<dbReference type="Proteomes" id="UP000054166">
    <property type="component" value="Unassembled WGS sequence"/>
</dbReference>
<feature type="region of interest" description="Disordered" evidence="1">
    <location>
        <begin position="170"/>
        <end position="216"/>
    </location>
</feature>
<feature type="region of interest" description="Disordered" evidence="1">
    <location>
        <begin position="1"/>
        <end position="35"/>
    </location>
</feature>
<dbReference type="InterPro" id="IPR003169">
    <property type="entry name" value="GYF"/>
</dbReference>